<proteinExistence type="predicted"/>
<accession>F2UNW6</accession>
<dbReference type="OrthoDB" id="10049489at2759"/>
<organism evidence="2">
    <name type="scientific">Salpingoeca rosetta (strain ATCC 50818 / BSB-021)</name>
    <dbReference type="NCBI Taxonomy" id="946362"/>
    <lineage>
        <taxon>Eukaryota</taxon>
        <taxon>Choanoflagellata</taxon>
        <taxon>Craspedida</taxon>
        <taxon>Salpingoecidae</taxon>
        <taxon>Salpingoeca</taxon>
    </lineage>
</organism>
<dbReference type="EMBL" id="GL832985">
    <property type="protein sequence ID" value="EGD79321.1"/>
    <property type="molecule type" value="Genomic_DNA"/>
</dbReference>
<dbReference type="Proteomes" id="UP000007799">
    <property type="component" value="Unassembled WGS sequence"/>
</dbReference>
<gene>
    <name evidence="1" type="ORF">PTSG_09735</name>
</gene>
<sequence length="215" mass="23897">MSTSLKKTTQVIGTVFERTEKILDDAGLLGNSDVAMQLAAYRNYNVDADQLLQVSGWEQNPLALRQFLFGLKVNGGWGNEAIEVALHRANTEKDVSQVILIGDAPANSPDEVASKRNSKGERYWSKFPEFAKSTTAAAELQKLKEKGIPVHAFFIDPRAKNFFRHAAQMTGGRCEFLDIEKASRADQLTNLVSEELLRRVGGDDLVNTYRATFCK</sequence>
<dbReference type="eggNOG" id="ENOG502RZNF">
    <property type="taxonomic scope" value="Eukaryota"/>
</dbReference>
<evidence type="ECO:0000313" key="1">
    <source>
        <dbReference type="EMBL" id="EGD79321.1"/>
    </source>
</evidence>
<dbReference type="KEGG" id="sre:PTSG_09735"/>
<dbReference type="GeneID" id="16069632"/>
<name>F2UNW6_SALR5</name>
<evidence type="ECO:0000313" key="2">
    <source>
        <dbReference type="Proteomes" id="UP000007799"/>
    </source>
</evidence>
<reference evidence="1" key="1">
    <citation type="submission" date="2009-08" db="EMBL/GenBank/DDBJ databases">
        <title>Annotation of Salpingoeca rosetta.</title>
        <authorList>
            <consortium name="The Broad Institute Genome Sequencing Platform"/>
            <person name="Russ C."/>
            <person name="Cuomo C."/>
            <person name="Burger G."/>
            <person name="Gray M.W."/>
            <person name="Holland P.W.H."/>
            <person name="King N."/>
            <person name="Lang F.B.F."/>
            <person name="Roger A.J."/>
            <person name="Ruiz-Trillo I."/>
            <person name="Young S.K."/>
            <person name="Zeng Q."/>
            <person name="Gargeya S."/>
            <person name="Alvarado L."/>
            <person name="Berlin A."/>
            <person name="Chapman S.B."/>
            <person name="Chen Z."/>
            <person name="Freedman E."/>
            <person name="Gellesch M."/>
            <person name="Goldberg J."/>
            <person name="Griggs A."/>
            <person name="Gujja S."/>
            <person name="Heilman E."/>
            <person name="Heiman D."/>
            <person name="Howarth C."/>
            <person name="Mehta T."/>
            <person name="Neiman D."/>
            <person name="Pearson M."/>
            <person name="Roberts A."/>
            <person name="Saif S."/>
            <person name="Shea T."/>
            <person name="Shenoy N."/>
            <person name="Sisk P."/>
            <person name="Stolte C."/>
            <person name="Sykes S."/>
            <person name="White J."/>
            <person name="Yandava C."/>
            <person name="Haas B."/>
            <person name="Nusbaum C."/>
            <person name="Birren B."/>
        </authorList>
    </citation>
    <scope>NUCLEOTIDE SEQUENCE [LARGE SCALE GENOMIC DNA]</scope>
    <source>
        <strain evidence="1">ATCC 50818</strain>
    </source>
</reference>
<dbReference type="OMA" id="YKLGDDY"/>
<dbReference type="AlphaFoldDB" id="F2UNW6"/>
<dbReference type="InParanoid" id="F2UNW6"/>
<protein>
    <submittedName>
        <fullName evidence="1">Uncharacterized protein</fullName>
    </submittedName>
</protein>
<keyword evidence="2" id="KW-1185">Reference proteome</keyword>
<dbReference type="InterPro" id="IPR036465">
    <property type="entry name" value="vWFA_dom_sf"/>
</dbReference>
<dbReference type="RefSeq" id="XP_004989090.1">
    <property type="nucleotide sequence ID" value="XM_004989033.1"/>
</dbReference>
<dbReference type="SUPFAM" id="SSF53300">
    <property type="entry name" value="vWA-like"/>
    <property type="match status" value="1"/>
</dbReference>